<comment type="similarity">
    <text evidence="9">Belongs to the COQ7 family.</text>
</comment>
<keyword evidence="4 9" id="KW-0479">Metal-binding</keyword>
<protein>
    <recommendedName>
        <fullName evidence="9">3-demethoxyubiquinol 3-hydroxylase</fullName>
        <shortName evidence="9">DMQ hydroxylase</shortName>
        <ecNumber evidence="9">1.14.99.60</ecNumber>
    </recommendedName>
    <alternativeName>
        <fullName evidence="9">2-nonaprenyl-3-methyl-6-methoxy-1,4-benzoquinol hydroxylase</fullName>
    </alternativeName>
</protein>
<dbReference type="GO" id="GO:0006744">
    <property type="term" value="P:ubiquinone biosynthetic process"/>
    <property type="evidence" value="ECO:0007669"/>
    <property type="project" value="UniProtKB-UniRule"/>
</dbReference>
<evidence type="ECO:0000313" key="12">
    <source>
        <dbReference type="Proteomes" id="UP000183104"/>
    </source>
</evidence>
<dbReference type="NCBIfam" id="NF033656">
    <property type="entry name" value="DMQ_monoox_COQ7"/>
    <property type="match status" value="1"/>
</dbReference>
<proteinExistence type="inferred from homology"/>
<feature type="binding site" evidence="9">
    <location>
        <position position="179"/>
    </location>
    <ligand>
        <name>Fe cation</name>
        <dbReference type="ChEBI" id="CHEBI:24875"/>
        <label>1</label>
    </ligand>
</feature>
<dbReference type="UniPathway" id="UPA00232"/>
<feature type="binding site" evidence="9">
    <location>
        <position position="147"/>
    </location>
    <ligand>
        <name>Fe cation</name>
        <dbReference type="ChEBI" id="CHEBI:24875"/>
        <label>2</label>
    </ligand>
</feature>
<feature type="region of interest" description="Disordered" evidence="10">
    <location>
        <begin position="21"/>
        <end position="53"/>
    </location>
</feature>
<dbReference type="InterPro" id="IPR012347">
    <property type="entry name" value="Ferritin-like"/>
</dbReference>
<dbReference type="GO" id="GO:0046872">
    <property type="term" value="F:metal ion binding"/>
    <property type="evidence" value="ECO:0007669"/>
    <property type="project" value="UniProtKB-KW"/>
</dbReference>
<dbReference type="CDD" id="cd01042">
    <property type="entry name" value="DMQH"/>
    <property type="match status" value="1"/>
</dbReference>
<evidence type="ECO:0000256" key="7">
    <source>
        <dbReference type="ARBA" id="ARBA00023033"/>
    </source>
</evidence>
<dbReference type="RefSeq" id="WP_054966817.1">
    <property type="nucleotide sequence ID" value="NZ_FMUN01000012.1"/>
</dbReference>
<name>A0A0N8PMQ6_9GAMM</name>
<evidence type="ECO:0000256" key="9">
    <source>
        <dbReference type="HAMAP-Rule" id="MF_01658"/>
    </source>
</evidence>
<keyword evidence="5 9" id="KW-0560">Oxidoreductase</keyword>
<evidence type="ECO:0000256" key="10">
    <source>
        <dbReference type="SAM" id="MobiDB-lite"/>
    </source>
</evidence>
<dbReference type="Gene3D" id="1.20.1260.10">
    <property type="match status" value="1"/>
</dbReference>
<comment type="subcellular location">
    <subcellularLocation>
        <location evidence="9">Cell membrane</location>
        <topology evidence="9">Peripheral membrane protein</topology>
    </subcellularLocation>
</comment>
<dbReference type="EMBL" id="FMUN01000012">
    <property type="protein sequence ID" value="SCY67258.1"/>
    <property type="molecule type" value="Genomic_DNA"/>
</dbReference>
<feature type="binding site" evidence="9">
    <location>
        <position position="98"/>
    </location>
    <ligand>
        <name>Fe cation</name>
        <dbReference type="ChEBI" id="CHEBI:24875"/>
        <label>1</label>
    </ligand>
</feature>
<evidence type="ECO:0000313" key="11">
    <source>
        <dbReference type="EMBL" id="SCY67258.1"/>
    </source>
</evidence>
<evidence type="ECO:0000256" key="4">
    <source>
        <dbReference type="ARBA" id="ARBA00022723"/>
    </source>
</evidence>
<keyword evidence="12" id="KW-1185">Reference proteome</keyword>
<comment type="catalytic activity">
    <reaction evidence="9">
        <text>a 5-methoxy-2-methyl-3-(all-trans-polyprenyl)benzene-1,4-diol + AH2 + O2 = a 3-demethylubiquinol + A + H2O</text>
        <dbReference type="Rhea" id="RHEA:50908"/>
        <dbReference type="Rhea" id="RHEA-COMP:10859"/>
        <dbReference type="Rhea" id="RHEA-COMP:10914"/>
        <dbReference type="ChEBI" id="CHEBI:13193"/>
        <dbReference type="ChEBI" id="CHEBI:15377"/>
        <dbReference type="ChEBI" id="CHEBI:15379"/>
        <dbReference type="ChEBI" id="CHEBI:17499"/>
        <dbReference type="ChEBI" id="CHEBI:84167"/>
        <dbReference type="ChEBI" id="CHEBI:84422"/>
        <dbReference type="EC" id="1.14.99.60"/>
    </reaction>
</comment>
<dbReference type="SUPFAM" id="SSF47240">
    <property type="entry name" value="Ferritin-like"/>
    <property type="match status" value="1"/>
</dbReference>
<dbReference type="EC" id="1.14.99.60" evidence="9"/>
<dbReference type="AlphaFoldDB" id="A0A0N8PMQ6"/>
<dbReference type="STRING" id="381306.AN478_11750"/>
<dbReference type="InterPro" id="IPR011566">
    <property type="entry name" value="Ubq_synth_Coq7"/>
</dbReference>
<feature type="binding site" evidence="9">
    <location>
        <position position="179"/>
    </location>
    <ligand>
        <name>Fe cation</name>
        <dbReference type="ChEBI" id="CHEBI:24875"/>
        <label>2</label>
    </ligand>
</feature>
<dbReference type="OrthoDB" id="5192789at2"/>
<feature type="binding site" evidence="9">
    <location>
        <position position="182"/>
    </location>
    <ligand>
        <name>Fe cation</name>
        <dbReference type="ChEBI" id="CHEBI:24875"/>
        <label>2</label>
    </ligand>
</feature>
<accession>A0A0N8PMQ6</accession>
<keyword evidence="2 9" id="KW-1003">Cell membrane</keyword>
<feature type="binding site" evidence="9">
    <location>
        <position position="65"/>
    </location>
    <ligand>
        <name>Fe cation</name>
        <dbReference type="ChEBI" id="CHEBI:24875"/>
        <label>1</label>
    </ligand>
</feature>
<evidence type="ECO:0000256" key="5">
    <source>
        <dbReference type="ARBA" id="ARBA00023002"/>
    </source>
</evidence>
<dbReference type="HAMAP" id="MF_01658">
    <property type="entry name" value="COQ7"/>
    <property type="match status" value="1"/>
</dbReference>
<evidence type="ECO:0000256" key="8">
    <source>
        <dbReference type="ARBA" id="ARBA00023136"/>
    </source>
</evidence>
<dbReference type="Pfam" id="PF03232">
    <property type="entry name" value="COQ7"/>
    <property type="match status" value="1"/>
</dbReference>
<comment type="function">
    <text evidence="9">Catalyzes the hydroxylation of 2-nonaprenyl-3-methyl-6-methoxy-1,4-benzoquinol during ubiquinone biosynthesis.</text>
</comment>
<dbReference type="PANTHER" id="PTHR11237:SF4">
    <property type="entry name" value="5-DEMETHOXYUBIQUINONE HYDROXYLASE, MITOCHONDRIAL"/>
    <property type="match status" value="1"/>
</dbReference>
<dbReference type="Proteomes" id="UP000183104">
    <property type="component" value="Unassembled WGS sequence"/>
</dbReference>
<evidence type="ECO:0000256" key="1">
    <source>
        <dbReference type="ARBA" id="ARBA00004749"/>
    </source>
</evidence>
<dbReference type="InterPro" id="IPR047809">
    <property type="entry name" value="COQ7_proteobact"/>
</dbReference>
<keyword evidence="11" id="KW-0830">Ubiquinone</keyword>
<dbReference type="PANTHER" id="PTHR11237">
    <property type="entry name" value="COENZYME Q10 BIOSYNTHESIS PROTEIN 7"/>
    <property type="match status" value="1"/>
</dbReference>
<evidence type="ECO:0000256" key="6">
    <source>
        <dbReference type="ARBA" id="ARBA00023004"/>
    </source>
</evidence>
<comment type="pathway">
    <text evidence="1 9">Cofactor biosynthesis; ubiquinone biosynthesis.</text>
</comment>
<keyword evidence="3 9" id="KW-0831">Ubiquinone biosynthesis</keyword>
<keyword evidence="7 9" id="KW-0503">Monooxygenase</keyword>
<keyword evidence="8 9" id="KW-0472">Membrane</keyword>
<comment type="cofactor">
    <cofactor evidence="9">
        <name>Fe cation</name>
        <dbReference type="ChEBI" id="CHEBI:24875"/>
    </cofactor>
    <text evidence="9">Binds 2 iron ions per subunit.</text>
</comment>
<reference evidence="12" key="1">
    <citation type="submission" date="2016-10" db="EMBL/GenBank/DDBJ databases">
        <authorList>
            <person name="Varghese N."/>
        </authorList>
    </citation>
    <scope>NUCLEOTIDE SEQUENCE [LARGE SCALE GENOMIC DNA]</scope>
    <source>
        <strain evidence="12">HL 19</strain>
    </source>
</reference>
<feature type="binding site" evidence="9">
    <location>
        <position position="95"/>
    </location>
    <ligand>
        <name>Fe cation</name>
        <dbReference type="ChEBI" id="CHEBI:24875"/>
        <label>2</label>
    </ligand>
</feature>
<organism evidence="11 12">
    <name type="scientific">Thiohalorhabdus denitrificans</name>
    <dbReference type="NCBI Taxonomy" id="381306"/>
    <lineage>
        <taxon>Bacteria</taxon>
        <taxon>Pseudomonadati</taxon>
        <taxon>Pseudomonadota</taxon>
        <taxon>Gammaproteobacteria</taxon>
        <taxon>Thiohalorhabdales</taxon>
        <taxon>Thiohalorhabdaceae</taxon>
        <taxon>Thiohalorhabdus</taxon>
    </lineage>
</organism>
<gene>
    <name evidence="9" type="primary">coq7</name>
    <name evidence="11" type="ORF">SAMN05661077_0104</name>
</gene>
<dbReference type="GO" id="GO:0005886">
    <property type="term" value="C:plasma membrane"/>
    <property type="evidence" value="ECO:0007669"/>
    <property type="project" value="UniProtKB-SubCell"/>
</dbReference>
<dbReference type="PATRIC" id="fig|381306.5.peg.608"/>
<keyword evidence="6 9" id="KW-0408">Iron</keyword>
<evidence type="ECO:0000256" key="3">
    <source>
        <dbReference type="ARBA" id="ARBA00022688"/>
    </source>
</evidence>
<dbReference type="InterPro" id="IPR009078">
    <property type="entry name" value="Ferritin-like_SF"/>
</dbReference>
<dbReference type="GO" id="GO:0008682">
    <property type="term" value="F:3-demethoxyubiquinol 3-hydroxylase activity"/>
    <property type="evidence" value="ECO:0007669"/>
    <property type="project" value="UniProtKB-EC"/>
</dbReference>
<sequence>MPSLFVETAIRQLDRALRTVAGVPDEQADNRPSPARDVPAPDAPGPGSGQARHTGRLMRVNYAGEVAAQGLYLGQSLTARTPEVADKMDRAAREEQDHLNWCTERMAAGGVPASRLNPVWLAGSVTLGAVAGLAGDRWSLGFVAETERQVMRHLQGHLAQVPDNDPRTRAVLEQMYLDERHHAEWAEESGGRRLPLPIRTGMRLSSKFLTVGSYWV</sequence>
<evidence type="ECO:0000256" key="2">
    <source>
        <dbReference type="ARBA" id="ARBA00022475"/>
    </source>
</evidence>
<feature type="binding site" evidence="9">
    <location>
        <position position="95"/>
    </location>
    <ligand>
        <name>Fe cation</name>
        <dbReference type="ChEBI" id="CHEBI:24875"/>
        <label>1</label>
    </ligand>
</feature>